<sequence length="282" mass="31499">MRTPQKPSWQLPTGVSRGTWDYLQSPQIAQQYDAYFSDSALMQLDLQVLQQYLPPVTPPHAPTVADFGCGTGRVALQLLPLGYRLLNIDLSQAMLREVEAKIPVSYQHMAQSMQANLVDVGRVVPPESIDMGVCLFSSLGMIRGRKHRQQFLKGAFDSLAPSGSLLVHVHNRYHSLLDPGGSSWLLKSWWSSVRKRESEFGDRVYAYRGLPAMFLHIYSKRELLKDLRIAGFQRTTLLPISPAGDKLLPRSPLVLGVRTGGFFAVAYRSASVVSQQSVVFQQ</sequence>
<dbReference type="AlphaFoldDB" id="A0A518FZM4"/>
<name>A0A518FZM4_9BACT</name>
<dbReference type="CDD" id="cd02440">
    <property type="entry name" value="AdoMet_MTases"/>
    <property type="match status" value="1"/>
</dbReference>
<reference evidence="3 4" key="1">
    <citation type="submission" date="2019-02" db="EMBL/GenBank/DDBJ databases">
        <title>Deep-cultivation of Planctomycetes and their phenomic and genomic characterization uncovers novel biology.</title>
        <authorList>
            <person name="Wiegand S."/>
            <person name="Jogler M."/>
            <person name="Boedeker C."/>
            <person name="Pinto D."/>
            <person name="Vollmers J."/>
            <person name="Rivas-Marin E."/>
            <person name="Kohn T."/>
            <person name="Peeters S.H."/>
            <person name="Heuer A."/>
            <person name="Rast P."/>
            <person name="Oberbeckmann S."/>
            <person name="Bunk B."/>
            <person name="Jeske O."/>
            <person name="Meyerdierks A."/>
            <person name="Storesund J.E."/>
            <person name="Kallscheuer N."/>
            <person name="Luecker S."/>
            <person name="Lage O.M."/>
            <person name="Pohl T."/>
            <person name="Merkel B.J."/>
            <person name="Hornburger P."/>
            <person name="Mueller R.-W."/>
            <person name="Bruemmer F."/>
            <person name="Labrenz M."/>
            <person name="Spormann A.M."/>
            <person name="Op den Camp H."/>
            <person name="Overmann J."/>
            <person name="Amann R."/>
            <person name="Jetten M.S.M."/>
            <person name="Mascher T."/>
            <person name="Medema M.H."/>
            <person name="Devos D.P."/>
            <person name="Kaster A.-K."/>
            <person name="Ovreas L."/>
            <person name="Rohde M."/>
            <person name="Galperin M.Y."/>
            <person name="Jogler C."/>
        </authorList>
    </citation>
    <scope>NUCLEOTIDE SEQUENCE [LARGE SCALE GENOMIC DNA]</scope>
    <source>
        <strain evidence="3 4">Q31a</strain>
    </source>
</reference>
<gene>
    <name evidence="3" type="ORF">Q31a_00190</name>
</gene>
<accession>A0A518FZM4</accession>
<dbReference type="EMBL" id="CP036298">
    <property type="protein sequence ID" value="QDV21740.1"/>
    <property type="molecule type" value="Genomic_DNA"/>
</dbReference>
<dbReference type="SUPFAM" id="SSF53335">
    <property type="entry name" value="S-adenosyl-L-methionine-dependent methyltransferases"/>
    <property type="match status" value="1"/>
</dbReference>
<feature type="domain" description="Methyltransferase" evidence="2">
    <location>
        <begin position="64"/>
        <end position="163"/>
    </location>
</feature>
<dbReference type="GO" id="GO:0016740">
    <property type="term" value="F:transferase activity"/>
    <property type="evidence" value="ECO:0007669"/>
    <property type="project" value="UniProtKB-KW"/>
</dbReference>
<dbReference type="Pfam" id="PF13649">
    <property type="entry name" value="Methyltransf_25"/>
    <property type="match status" value="1"/>
</dbReference>
<dbReference type="InterPro" id="IPR029063">
    <property type="entry name" value="SAM-dependent_MTases_sf"/>
</dbReference>
<dbReference type="Proteomes" id="UP000318017">
    <property type="component" value="Chromosome"/>
</dbReference>
<proteinExistence type="predicted"/>
<evidence type="ECO:0000313" key="4">
    <source>
        <dbReference type="Proteomes" id="UP000318017"/>
    </source>
</evidence>
<dbReference type="InterPro" id="IPR041698">
    <property type="entry name" value="Methyltransf_25"/>
</dbReference>
<dbReference type="PANTHER" id="PTHR43861">
    <property type="entry name" value="TRANS-ACONITATE 2-METHYLTRANSFERASE-RELATED"/>
    <property type="match status" value="1"/>
</dbReference>
<organism evidence="3 4">
    <name type="scientific">Aureliella helgolandensis</name>
    <dbReference type="NCBI Taxonomy" id="2527968"/>
    <lineage>
        <taxon>Bacteria</taxon>
        <taxon>Pseudomonadati</taxon>
        <taxon>Planctomycetota</taxon>
        <taxon>Planctomycetia</taxon>
        <taxon>Pirellulales</taxon>
        <taxon>Pirellulaceae</taxon>
        <taxon>Aureliella</taxon>
    </lineage>
</organism>
<dbReference type="KEGG" id="ahel:Q31a_00190"/>
<dbReference type="OrthoDB" id="9804312at2"/>
<dbReference type="Gene3D" id="3.40.50.150">
    <property type="entry name" value="Vaccinia Virus protein VP39"/>
    <property type="match status" value="1"/>
</dbReference>
<evidence type="ECO:0000256" key="1">
    <source>
        <dbReference type="ARBA" id="ARBA00022679"/>
    </source>
</evidence>
<evidence type="ECO:0000259" key="2">
    <source>
        <dbReference type="Pfam" id="PF13649"/>
    </source>
</evidence>
<protein>
    <submittedName>
        <fullName evidence="3">Mg-protoporphyrin IX methyl transferase</fullName>
    </submittedName>
</protein>
<keyword evidence="4" id="KW-1185">Reference proteome</keyword>
<dbReference type="RefSeq" id="WP_145072377.1">
    <property type="nucleotide sequence ID" value="NZ_CP036298.1"/>
</dbReference>
<evidence type="ECO:0000313" key="3">
    <source>
        <dbReference type="EMBL" id="QDV21740.1"/>
    </source>
</evidence>
<keyword evidence="1 3" id="KW-0808">Transferase</keyword>